<gene>
    <name evidence="1" type="ORF">GUJ93_ZPchr0011g27312</name>
</gene>
<dbReference type="Proteomes" id="UP000729402">
    <property type="component" value="Unassembled WGS sequence"/>
</dbReference>
<protein>
    <submittedName>
        <fullName evidence="1">Uncharacterized protein</fullName>
    </submittedName>
</protein>
<dbReference type="AlphaFoldDB" id="A0A8J6BPM2"/>
<evidence type="ECO:0000313" key="2">
    <source>
        <dbReference type="Proteomes" id="UP000729402"/>
    </source>
</evidence>
<dbReference type="EMBL" id="JAAALK010000081">
    <property type="protein sequence ID" value="KAG8089005.1"/>
    <property type="molecule type" value="Genomic_DNA"/>
</dbReference>
<name>A0A8J6BPM2_ZIZPA</name>
<reference evidence="1" key="2">
    <citation type="submission" date="2021-02" db="EMBL/GenBank/DDBJ databases">
        <authorList>
            <person name="Kimball J.A."/>
            <person name="Haas M.W."/>
            <person name="Macchietto M."/>
            <person name="Kono T."/>
            <person name="Duquette J."/>
            <person name="Shao M."/>
        </authorList>
    </citation>
    <scope>NUCLEOTIDE SEQUENCE</scope>
    <source>
        <tissue evidence="1">Fresh leaf tissue</tissue>
    </source>
</reference>
<proteinExistence type="predicted"/>
<evidence type="ECO:0000313" key="1">
    <source>
        <dbReference type="EMBL" id="KAG8089005.1"/>
    </source>
</evidence>
<keyword evidence="2" id="KW-1185">Reference proteome</keyword>
<organism evidence="1 2">
    <name type="scientific">Zizania palustris</name>
    <name type="common">Northern wild rice</name>
    <dbReference type="NCBI Taxonomy" id="103762"/>
    <lineage>
        <taxon>Eukaryota</taxon>
        <taxon>Viridiplantae</taxon>
        <taxon>Streptophyta</taxon>
        <taxon>Embryophyta</taxon>
        <taxon>Tracheophyta</taxon>
        <taxon>Spermatophyta</taxon>
        <taxon>Magnoliopsida</taxon>
        <taxon>Liliopsida</taxon>
        <taxon>Poales</taxon>
        <taxon>Poaceae</taxon>
        <taxon>BOP clade</taxon>
        <taxon>Oryzoideae</taxon>
        <taxon>Oryzeae</taxon>
        <taxon>Zizaniinae</taxon>
        <taxon>Zizania</taxon>
    </lineage>
</organism>
<reference evidence="1" key="1">
    <citation type="journal article" date="2021" name="bioRxiv">
        <title>Whole Genome Assembly and Annotation of Northern Wild Rice, Zizania palustris L., Supports a Whole Genome Duplication in the Zizania Genus.</title>
        <authorList>
            <person name="Haas M."/>
            <person name="Kono T."/>
            <person name="Macchietto M."/>
            <person name="Millas R."/>
            <person name="McGilp L."/>
            <person name="Shao M."/>
            <person name="Duquette J."/>
            <person name="Hirsch C.N."/>
            <person name="Kimball J."/>
        </authorList>
    </citation>
    <scope>NUCLEOTIDE SEQUENCE</scope>
    <source>
        <tissue evidence="1">Fresh leaf tissue</tissue>
    </source>
</reference>
<sequence length="84" mass="8690">MVGSCQIEVDCDGSNVVKGVVARSRYEAGITSDAGGKGRQGTRGSVGGKSRHAAAWEARAVPRGWLAGGVWLGEVWEGTTRVAC</sequence>
<accession>A0A8J6BPM2</accession>
<comment type="caution">
    <text evidence="1">The sequence shown here is derived from an EMBL/GenBank/DDBJ whole genome shotgun (WGS) entry which is preliminary data.</text>
</comment>